<name>A0ABQ3VGD0_9CHLR</name>
<accession>A0ABQ3VGD0</accession>
<protein>
    <submittedName>
        <fullName evidence="1">Uncharacterized protein</fullName>
    </submittedName>
</protein>
<sequence>MRPLRALLPSTHKGRTYVSCFIPKGGKPAPLQGDLHRRYWWHNQYGQLRFVGDPFHDMVLQM</sequence>
<comment type="caution">
    <text evidence="1">The sequence shown here is derived from an EMBL/GenBank/DDBJ whole genome shotgun (WGS) entry which is preliminary data.</text>
</comment>
<dbReference type="Proteomes" id="UP000635565">
    <property type="component" value="Unassembled WGS sequence"/>
</dbReference>
<evidence type="ECO:0000313" key="2">
    <source>
        <dbReference type="Proteomes" id="UP000635565"/>
    </source>
</evidence>
<evidence type="ECO:0000313" key="1">
    <source>
        <dbReference type="EMBL" id="GHO84423.1"/>
    </source>
</evidence>
<reference evidence="1 2" key="1">
    <citation type="journal article" date="2021" name="Int. J. Syst. Evol. Microbiol.">
        <title>Reticulibacter mediterranei gen. nov., sp. nov., within the new family Reticulibacteraceae fam. nov., and Ktedonospora formicarum gen. nov., sp. nov., Ktedonobacter robiniae sp. nov., Dictyobacter formicarum sp. nov. and Dictyobacter arantiisoli sp. nov., belonging to the class Ktedonobacteria.</title>
        <authorList>
            <person name="Yabe S."/>
            <person name="Zheng Y."/>
            <person name="Wang C.M."/>
            <person name="Sakai Y."/>
            <person name="Abe K."/>
            <person name="Yokota A."/>
            <person name="Donadio S."/>
            <person name="Cavaletti L."/>
            <person name="Monciardini P."/>
        </authorList>
    </citation>
    <scope>NUCLEOTIDE SEQUENCE [LARGE SCALE GENOMIC DNA]</scope>
    <source>
        <strain evidence="1 2">SOSP1-9</strain>
    </source>
</reference>
<proteinExistence type="predicted"/>
<keyword evidence="2" id="KW-1185">Reference proteome</keyword>
<gene>
    <name evidence="1" type="ORF">KSZ_24290</name>
</gene>
<organism evidence="1 2">
    <name type="scientific">Dictyobacter formicarum</name>
    <dbReference type="NCBI Taxonomy" id="2778368"/>
    <lineage>
        <taxon>Bacteria</taxon>
        <taxon>Bacillati</taxon>
        <taxon>Chloroflexota</taxon>
        <taxon>Ktedonobacteria</taxon>
        <taxon>Ktedonobacterales</taxon>
        <taxon>Dictyobacteraceae</taxon>
        <taxon>Dictyobacter</taxon>
    </lineage>
</organism>
<dbReference type="EMBL" id="BNJJ01000006">
    <property type="protein sequence ID" value="GHO84423.1"/>
    <property type="molecule type" value="Genomic_DNA"/>
</dbReference>